<organism evidence="2 3">
    <name type="scientific">Halopseudomonas formosensis</name>
    <dbReference type="NCBI Taxonomy" id="1002526"/>
    <lineage>
        <taxon>Bacteria</taxon>
        <taxon>Pseudomonadati</taxon>
        <taxon>Pseudomonadota</taxon>
        <taxon>Gammaproteobacteria</taxon>
        <taxon>Pseudomonadales</taxon>
        <taxon>Pseudomonadaceae</taxon>
        <taxon>Halopseudomonas</taxon>
    </lineage>
</organism>
<feature type="transmembrane region" description="Helical" evidence="1">
    <location>
        <begin position="135"/>
        <end position="158"/>
    </location>
</feature>
<proteinExistence type="predicted"/>
<gene>
    <name evidence="2" type="ORF">RED13_002524</name>
</gene>
<keyword evidence="1" id="KW-0472">Membrane</keyword>
<accession>A0ABU5C0U8</accession>
<dbReference type="EMBL" id="JAVRDO010000006">
    <property type="protein sequence ID" value="MDX9688079.1"/>
    <property type="molecule type" value="Genomic_DNA"/>
</dbReference>
<dbReference type="RefSeq" id="WP_320331626.1">
    <property type="nucleotide sequence ID" value="NZ_JAVRDO010000006.1"/>
</dbReference>
<reference evidence="3" key="1">
    <citation type="submission" date="2023-07" db="EMBL/GenBank/DDBJ databases">
        <authorList>
            <person name="de Witt J."/>
        </authorList>
    </citation>
    <scope>NUCLEOTIDE SEQUENCE [LARGE SCALE GENOMIC DNA]</scope>
    <source>
        <strain evidence="3">FZJ</strain>
    </source>
</reference>
<feature type="transmembrane region" description="Helical" evidence="1">
    <location>
        <begin position="17"/>
        <end position="36"/>
    </location>
</feature>
<feature type="transmembrane region" description="Helical" evidence="1">
    <location>
        <begin position="164"/>
        <end position="185"/>
    </location>
</feature>
<sequence>MIELADKIAEMVQSGNILWLAVIAVIAFATKLSKLLEFLESRKKAQIARLMDASKCEHLDQNFKDFLSHEIQREYFLYVAKIAAEKQYRDKLFEIHKRANGNLPFFHFKRASSHLKFEDGQVSVKITKFDIVSGFFSLGIALFFGFIGLAMFMMPAFIKPIAVIQAFTFYGLGAFFVAMAILFSFQTFPLYSAKLIRNELQKSHNNSIQPTANAAAD</sequence>
<comment type="caution">
    <text evidence="2">The sequence shown here is derived from an EMBL/GenBank/DDBJ whole genome shotgun (WGS) entry which is preliminary data.</text>
</comment>
<dbReference type="Proteomes" id="UP001281217">
    <property type="component" value="Unassembled WGS sequence"/>
</dbReference>
<protein>
    <submittedName>
        <fullName evidence="2">Uncharacterized protein</fullName>
    </submittedName>
</protein>
<evidence type="ECO:0000313" key="2">
    <source>
        <dbReference type="EMBL" id="MDX9688079.1"/>
    </source>
</evidence>
<keyword evidence="3" id="KW-1185">Reference proteome</keyword>
<evidence type="ECO:0000256" key="1">
    <source>
        <dbReference type="SAM" id="Phobius"/>
    </source>
</evidence>
<name>A0ABU5C0U8_9GAMM</name>
<keyword evidence="1" id="KW-1133">Transmembrane helix</keyword>
<evidence type="ECO:0000313" key="3">
    <source>
        <dbReference type="Proteomes" id="UP001281217"/>
    </source>
</evidence>
<keyword evidence="1" id="KW-0812">Transmembrane</keyword>